<dbReference type="InterPro" id="IPR022764">
    <property type="entry name" value="Peptidase_S54_rhomboid_dom"/>
</dbReference>
<name>A0A1G6V661_NIADE</name>
<dbReference type="EMBL" id="FMZO01000009">
    <property type="protein sequence ID" value="SDD49028.1"/>
    <property type="molecule type" value="Genomic_DNA"/>
</dbReference>
<keyword evidence="5 7" id="KW-1133">Transmembrane helix</keyword>
<keyword evidence="10" id="KW-1185">Reference proteome</keyword>
<dbReference type="InterPro" id="IPR050925">
    <property type="entry name" value="Rhomboid_protease_S54"/>
</dbReference>
<feature type="transmembrane region" description="Helical" evidence="7">
    <location>
        <begin position="71"/>
        <end position="97"/>
    </location>
</feature>
<dbReference type="STRING" id="1285928.SAMN04487894_109207"/>
<dbReference type="AlphaFoldDB" id="A0A1G6V661"/>
<evidence type="ECO:0000313" key="10">
    <source>
        <dbReference type="Proteomes" id="UP000198757"/>
    </source>
</evidence>
<comment type="similarity">
    <text evidence="2">Belongs to the peptidase S54 family.</text>
</comment>
<evidence type="ECO:0000256" key="2">
    <source>
        <dbReference type="ARBA" id="ARBA00009045"/>
    </source>
</evidence>
<organism evidence="9 10">
    <name type="scientific">Niabella drilacis (strain DSM 25811 / CCM 8410 / CCUG 62505 / LMG 26954 / E90)</name>
    <dbReference type="NCBI Taxonomy" id="1285928"/>
    <lineage>
        <taxon>Bacteria</taxon>
        <taxon>Pseudomonadati</taxon>
        <taxon>Bacteroidota</taxon>
        <taxon>Chitinophagia</taxon>
        <taxon>Chitinophagales</taxon>
        <taxon>Chitinophagaceae</taxon>
        <taxon>Niabella</taxon>
    </lineage>
</organism>
<feature type="transmembrane region" description="Helical" evidence="7">
    <location>
        <begin position="166"/>
        <end position="186"/>
    </location>
</feature>
<dbReference type="OrthoDB" id="9778341at2"/>
<keyword evidence="4" id="KW-0378">Hydrolase</keyword>
<feature type="transmembrane region" description="Helical" evidence="7">
    <location>
        <begin position="138"/>
        <end position="159"/>
    </location>
</feature>
<sequence length="234" mass="25573">MMPIGDDNTGRTTTPYVNYLLIAVNIFVFIYYQRLGTNVDFLMRYAAVPGEILTGRDIVGTNDLGPSPVPVYTTIFTSMFMHGNIAHILGNMLYLSIFGDNIENAMGHLRYLVFYLLCGVLASLAHVLMAFFLGDGLLVPSLGASGAISGVLGGYLVLFPKNRVRIWALLFTFRVPAVITLGIWIIMQVVSQVNTIGNSEASGVAYAAHIGGFLAGMLLVRFFANRRQLGKVRI</sequence>
<dbReference type="PANTHER" id="PTHR43731:SF14">
    <property type="entry name" value="PRESENILIN-ASSOCIATED RHOMBOID-LIKE PROTEIN, MITOCHONDRIAL"/>
    <property type="match status" value="1"/>
</dbReference>
<proteinExistence type="inferred from homology"/>
<dbReference type="Pfam" id="PF01694">
    <property type="entry name" value="Rhomboid"/>
    <property type="match status" value="1"/>
</dbReference>
<keyword evidence="9" id="KW-0645">Protease</keyword>
<evidence type="ECO:0000256" key="3">
    <source>
        <dbReference type="ARBA" id="ARBA00022692"/>
    </source>
</evidence>
<dbReference type="InterPro" id="IPR035952">
    <property type="entry name" value="Rhomboid-like_sf"/>
</dbReference>
<evidence type="ECO:0000256" key="1">
    <source>
        <dbReference type="ARBA" id="ARBA00004141"/>
    </source>
</evidence>
<dbReference type="GO" id="GO:0006508">
    <property type="term" value="P:proteolysis"/>
    <property type="evidence" value="ECO:0007669"/>
    <property type="project" value="UniProtKB-KW"/>
</dbReference>
<dbReference type="Gene3D" id="1.20.1540.10">
    <property type="entry name" value="Rhomboid-like"/>
    <property type="match status" value="1"/>
</dbReference>
<feature type="transmembrane region" description="Helical" evidence="7">
    <location>
        <begin position="16"/>
        <end position="33"/>
    </location>
</feature>
<evidence type="ECO:0000256" key="4">
    <source>
        <dbReference type="ARBA" id="ARBA00022801"/>
    </source>
</evidence>
<dbReference type="RefSeq" id="WP_090391339.1">
    <property type="nucleotide sequence ID" value="NZ_FMZO01000009.1"/>
</dbReference>
<evidence type="ECO:0000256" key="5">
    <source>
        <dbReference type="ARBA" id="ARBA00022989"/>
    </source>
</evidence>
<dbReference type="GO" id="GO:0004252">
    <property type="term" value="F:serine-type endopeptidase activity"/>
    <property type="evidence" value="ECO:0007669"/>
    <property type="project" value="InterPro"/>
</dbReference>
<gene>
    <name evidence="9" type="ORF">SAMN04487894_109207</name>
</gene>
<accession>A0A1G6V661</accession>
<feature type="transmembrane region" description="Helical" evidence="7">
    <location>
        <begin position="109"/>
        <end position="132"/>
    </location>
</feature>
<feature type="domain" description="Peptidase S54 rhomboid" evidence="8">
    <location>
        <begin position="73"/>
        <end position="223"/>
    </location>
</feature>
<dbReference type="SUPFAM" id="SSF144091">
    <property type="entry name" value="Rhomboid-like"/>
    <property type="match status" value="1"/>
</dbReference>
<reference evidence="10" key="1">
    <citation type="submission" date="2016-10" db="EMBL/GenBank/DDBJ databases">
        <authorList>
            <person name="Varghese N."/>
            <person name="Submissions S."/>
        </authorList>
    </citation>
    <scope>NUCLEOTIDE SEQUENCE [LARGE SCALE GENOMIC DNA]</scope>
    <source>
        <strain evidence="10">DSM 25811 / CCM 8410 / LMG 26954 / E90</strain>
    </source>
</reference>
<dbReference type="PANTHER" id="PTHR43731">
    <property type="entry name" value="RHOMBOID PROTEASE"/>
    <property type="match status" value="1"/>
</dbReference>
<keyword evidence="6 7" id="KW-0472">Membrane</keyword>
<feature type="transmembrane region" description="Helical" evidence="7">
    <location>
        <begin position="206"/>
        <end position="224"/>
    </location>
</feature>
<evidence type="ECO:0000256" key="6">
    <source>
        <dbReference type="ARBA" id="ARBA00023136"/>
    </source>
</evidence>
<comment type="subcellular location">
    <subcellularLocation>
        <location evidence="1">Membrane</location>
        <topology evidence="1">Multi-pass membrane protein</topology>
    </subcellularLocation>
</comment>
<dbReference type="Proteomes" id="UP000198757">
    <property type="component" value="Unassembled WGS sequence"/>
</dbReference>
<evidence type="ECO:0000259" key="8">
    <source>
        <dbReference type="Pfam" id="PF01694"/>
    </source>
</evidence>
<keyword evidence="3 7" id="KW-0812">Transmembrane</keyword>
<evidence type="ECO:0000313" key="9">
    <source>
        <dbReference type="EMBL" id="SDD49028.1"/>
    </source>
</evidence>
<evidence type="ECO:0000256" key="7">
    <source>
        <dbReference type="SAM" id="Phobius"/>
    </source>
</evidence>
<protein>
    <submittedName>
        <fullName evidence="9">Membrane associated serine protease, rhomboid family</fullName>
    </submittedName>
</protein>
<dbReference type="GO" id="GO:0016020">
    <property type="term" value="C:membrane"/>
    <property type="evidence" value="ECO:0007669"/>
    <property type="project" value="UniProtKB-SubCell"/>
</dbReference>